<evidence type="ECO:0000256" key="1">
    <source>
        <dbReference type="SAM" id="Phobius"/>
    </source>
</evidence>
<feature type="domain" description="Phosphatidic acid phosphatase type 2/haloperoxidase" evidence="2">
    <location>
        <begin position="111"/>
        <end position="224"/>
    </location>
</feature>
<evidence type="ECO:0000313" key="3">
    <source>
        <dbReference type="EMBL" id="MBP2413246.1"/>
    </source>
</evidence>
<feature type="transmembrane region" description="Helical" evidence="1">
    <location>
        <begin position="111"/>
        <end position="132"/>
    </location>
</feature>
<dbReference type="PANTHER" id="PTHR14969:SF13">
    <property type="entry name" value="AT30094P"/>
    <property type="match status" value="1"/>
</dbReference>
<keyword evidence="1" id="KW-1133">Transmembrane helix</keyword>
<name>A0ABS4YWR1_9MICC</name>
<organism evidence="3 4">
    <name type="scientific">Arthrobacter stackebrandtii</name>
    <dbReference type="NCBI Taxonomy" id="272161"/>
    <lineage>
        <taxon>Bacteria</taxon>
        <taxon>Bacillati</taxon>
        <taxon>Actinomycetota</taxon>
        <taxon>Actinomycetes</taxon>
        <taxon>Micrococcales</taxon>
        <taxon>Micrococcaceae</taxon>
        <taxon>Arthrobacter</taxon>
    </lineage>
</organism>
<proteinExistence type="predicted"/>
<dbReference type="SUPFAM" id="SSF48317">
    <property type="entry name" value="Acid phosphatase/Vanadium-dependent haloperoxidase"/>
    <property type="match status" value="1"/>
</dbReference>
<accession>A0ABS4YWR1</accession>
<dbReference type="EMBL" id="JAGIOI010000001">
    <property type="protein sequence ID" value="MBP2413246.1"/>
    <property type="molecule type" value="Genomic_DNA"/>
</dbReference>
<dbReference type="CDD" id="cd03392">
    <property type="entry name" value="PAP2_like_2"/>
    <property type="match status" value="1"/>
</dbReference>
<dbReference type="Proteomes" id="UP000711614">
    <property type="component" value="Unassembled WGS sequence"/>
</dbReference>
<feature type="transmembrane region" description="Helical" evidence="1">
    <location>
        <begin position="155"/>
        <end position="175"/>
    </location>
</feature>
<protein>
    <submittedName>
        <fullName evidence="3">Undecaprenyl-diphosphatase</fullName>
        <ecNumber evidence="3">3.6.1.27</ecNumber>
    </submittedName>
</protein>
<keyword evidence="4" id="KW-1185">Reference proteome</keyword>
<reference evidence="3 4" key="1">
    <citation type="submission" date="2021-03" db="EMBL/GenBank/DDBJ databases">
        <title>Sequencing the genomes of 1000 actinobacteria strains.</title>
        <authorList>
            <person name="Klenk H.-P."/>
        </authorList>
    </citation>
    <scope>NUCLEOTIDE SEQUENCE [LARGE SCALE GENOMIC DNA]</scope>
    <source>
        <strain evidence="3 4">DSM 16005</strain>
    </source>
</reference>
<dbReference type="InterPro" id="IPR000326">
    <property type="entry name" value="PAP2/HPO"/>
</dbReference>
<dbReference type="EC" id="3.6.1.27" evidence="3"/>
<feature type="transmembrane region" description="Helical" evidence="1">
    <location>
        <begin position="31"/>
        <end position="52"/>
    </location>
</feature>
<dbReference type="Pfam" id="PF01569">
    <property type="entry name" value="PAP2"/>
    <property type="match status" value="1"/>
</dbReference>
<keyword evidence="3" id="KW-0378">Hydrolase</keyword>
<sequence length="251" mass="26822">MTSEQPPPEPPADPLAQARMRMAHLPQMGSWVLWPAVMAVFVLALGFSAKFIPGYTPAELVVDQNISAHHDGFLNTVALALNTVFGPLGGVILVAVVCLFLLLVRRAPVNAIAFGAVAAVGWLSCQIFKVIVGRHRPDPALLANPLAPESASDSFPSGHVCLAVALAFALYYLAWGTGREKLAVVFGIFMVVVVGLSRLYIGVHYPTDVLASVIAASAAVLFFTGVWNRYAMAILARVRILQRFGPVPAPR</sequence>
<feature type="transmembrane region" description="Helical" evidence="1">
    <location>
        <begin position="182"/>
        <end position="203"/>
    </location>
</feature>
<keyword evidence="1" id="KW-0472">Membrane</keyword>
<gene>
    <name evidence="3" type="ORF">JOF48_002045</name>
</gene>
<dbReference type="Gene3D" id="1.20.144.10">
    <property type="entry name" value="Phosphatidic acid phosphatase type 2/haloperoxidase"/>
    <property type="match status" value="2"/>
</dbReference>
<dbReference type="PANTHER" id="PTHR14969">
    <property type="entry name" value="SPHINGOSINE-1-PHOSPHATE PHOSPHOHYDROLASE"/>
    <property type="match status" value="1"/>
</dbReference>
<evidence type="ECO:0000259" key="2">
    <source>
        <dbReference type="SMART" id="SM00014"/>
    </source>
</evidence>
<dbReference type="InterPro" id="IPR036938">
    <property type="entry name" value="PAP2/HPO_sf"/>
</dbReference>
<feature type="transmembrane region" description="Helical" evidence="1">
    <location>
        <begin position="84"/>
        <end position="104"/>
    </location>
</feature>
<dbReference type="GO" id="GO:0050380">
    <property type="term" value="F:undecaprenyl-diphosphatase activity"/>
    <property type="evidence" value="ECO:0007669"/>
    <property type="project" value="UniProtKB-EC"/>
</dbReference>
<keyword evidence="1" id="KW-0812">Transmembrane</keyword>
<comment type="caution">
    <text evidence="3">The sequence shown here is derived from an EMBL/GenBank/DDBJ whole genome shotgun (WGS) entry which is preliminary data.</text>
</comment>
<dbReference type="SMART" id="SM00014">
    <property type="entry name" value="acidPPc"/>
    <property type="match status" value="1"/>
</dbReference>
<feature type="transmembrane region" description="Helical" evidence="1">
    <location>
        <begin position="209"/>
        <end position="227"/>
    </location>
</feature>
<dbReference type="RefSeq" id="WP_245346487.1">
    <property type="nucleotide sequence ID" value="NZ_JAGIOI010000001.1"/>
</dbReference>
<evidence type="ECO:0000313" key="4">
    <source>
        <dbReference type="Proteomes" id="UP000711614"/>
    </source>
</evidence>